<name>A0ACC6P7J7_9BACL</name>
<evidence type="ECO:0000313" key="1">
    <source>
        <dbReference type="EMBL" id="MEJ8302888.1"/>
    </source>
</evidence>
<proteinExistence type="predicted"/>
<organism evidence="1 2">
    <name type="scientific">Saccharibacillus sacchari</name>
    <dbReference type="NCBI Taxonomy" id="456493"/>
    <lineage>
        <taxon>Bacteria</taxon>
        <taxon>Bacillati</taxon>
        <taxon>Bacillota</taxon>
        <taxon>Bacilli</taxon>
        <taxon>Bacillales</taxon>
        <taxon>Paenibacillaceae</taxon>
        <taxon>Saccharibacillus</taxon>
    </lineage>
</organism>
<dbReference type="EMBL" id="JBBKAR010000007">
    <property type="protein sequence ID" value="MEJ8302888.1"/>
    <property type="molecule type" value="Genomic_DNA"/>
</dbReference>
<gene>
    <name evidence="1" type="ORF">WKI47_03055</name>
</gene>
<reference evidence="1" key="1">
    <citation type="submission" date="2024-03" db="EMBL/GenBank/DDBJ databases">
        <title>Whole genome sequecning of epiphytes from Marcgravia umbellata leaves.</title>
        <authorList>
            <person name="Kumar G."/>
            <person name="Savka M.A."/>
        </authorList>
    </citation>
    <scope>NUCLEOTIDE SEQUENCE</scope>
    <source>
        <strain evidence="1">RIT_BL5</strain>
    </source>
</reference>
<keyword evidence="2" id="KW-1185">Reference proteome</keyword>
<accession>A0ACC6P7J7</accession>
<comment type="caution">
    <text evidence="1">The sequence shown here is derived from an EMBL/GenBank/DDBJ whole genome shotgun (WGS) entry which is preliminary data.</text>
</comment>
<evidence type="ECO:0000313" key="2">
    <source>
        <dbReference type="Proteomes" id="UP001380953"/>
    </source>
</evidence>
<sequence>MTLSDEGLMAYYIHTLNQCGLFLLDEEDMLVEYRLFEEFDTGAHTFLHPSNLERLHASGYIDQDTVRKSLELRSKVFALQKNGEWDIQAFRSSPNWLEVLRLCDEIKSSNPVWPHPPNG</sequence>
<protein>
    <submittedName>
        <fullName evidence="1">Uncharacterized protein</fullName>
    </submittedName>
</protein>
<dbReference type="Proteomes" id="UP001380953">
    <property type="component" value="Unassembled WGS sequence"/>
</dbReference>